<dbReference type="SUPFAM" id="SSF47413">
    <property type="entry name" value="lambda repressor-like DNA-binding domains"/>
    <property type="match status" value="1"/>
</dbReference>
<dbReference type="Pfam" id="PF00356">
    <property type="entry name" value="LacI"/>
    <property type="match status" value="1"/>
</dbReference>
<feature type="domain" description="HTH lacI-type" evidence="4">
    <location>
        <begin position="2"/>
        <end position="56"/>
    </location>
</feature>
<name>A0A7G9GA35_9FIRM</name>
<gene>
    <name evidence="5" type="ORF">H9Q79_12150</name>
</gene>
<evidence type="ECO:0000259" key="4">
    <source>
        <dbReference type="PROSITE" id="PS50932"/>
    </source>
</evidence>
<dbReference type="PROSITE" id="PS00356">
    <property type="entry name" value="HTH_LACI_1"/>
    <property type="match status" value="1"/>
</dbReference>
<evidence type="ECO:0000313" key="6">
    <source>
        <dbReference type="Proteomes" id="UP000515860"/>
    </source>
</evidence>
<dbReference type="Gene3D" id="3.40.50.2300">
    <property type="match status" value="2"/>
</dbReference>
<accession>A0A7G9GA35</accession>
<organism evidence="5 6">
    <name type="scientific">Wansuia hejianensis</name>
    <dbReference type="NCBI Taxonomy" id="2763667"/>
    <lineage>
        <taxon>Bacteria</taxon>
        <taxon>Bacillati</taxon>
        <taxon>Bacillota</taxon>
        <taxon>Clostridia</taxon>
        <taxon>Lachnospirales</taxon>
        <taxon>Lachnospiraceae</taxon>
        <taxon>Wansuia</taxon>
    </lineage>
</organism>
<dbReference type="InterPro" id="IPR028082">
    <property type="entry name" value="Peripla_BP_I"/>
</dbReference>
<dbReference type="CDD" id="cd01392">
    <property type="entry name" value="HTH_LacI"/>
    <property type="match status" value="1"/>
</dbReference>
<keyword evidence="1" id="KW-0805">Transcription regulation</keyword>
<keyword evidence="3" id="KW-0804">Transcription</keyword>
<dbReference type="InterPro" id="IPR046335">
    <property type="entry name" value="LacI/GalR-like_sensor"/>
</dbReference>
<evidence type="ECO:0000256" key="3">
    <source>
        <dbReference type="ARBA" id="ARBA00023163"/>
    </source>
</evidence>
<dbReference type="GO" id="GO:0000976">
    <property type="term" value="F:transcription cis-regulatory region binding"/>
    <property type="evidence" value="ECO:0007669"/>
    <property type="project" value="TreeGrafter"/>
</dbReference>
<dbReference type="PANTHER" id="PTHR30146">
    <property type="entry name" value="LACI-RELATED TRANSCRIPTIONAL REPRESSOR"/>
    <property type="match status" value="1"/>
</dbReference>
<dbReference type="Gene3D" id="1.10.260.40">
    <property type="entry name" value="lambda repressor-like DNA-binding domains"/>
    <property type="match status" value="1"/>
</dbReference>
<dbReference type="InterPro" id="IPR000843">
    <property type="entry name" value="HTH_LacI"/>
</dbReference>
<dbReference type="RefSeq" id="WP_147371444.1">
    <property type="nucleotide sequence ID" value="NZ_CP060635.1"/>
</dbReference>
<protein>
    <submittedName>
        <fullName evidence="5">LacI family DNA-binding transcriptional regulator</fullName>
    </submittedName>
</protein>
<dbReference type="CDD" id="cd06284">
    <property type="entry name" value="PBP1_LacI-like"/>
    <property type="match status" value="1"/>
</dbReference>
<evidence type="ECO:0000256" key="1">
    <source>
        <dbReference type="ARBA" id="ARBA00023015"/>
    </source>
</evidence>
<dbReference type="PANTHER" id="PTHR30146:SF109">
    <property type="entry name" value="HTH-TYPE TRANSCRIPTIONAL REGULATOR GALS"/>
    <property type="match status" value="1"/>
</dbReference>
<evidence type="ECO:0000313" key="5">
    <source>
        <dbReference type="EMBL" id="QNM07667.1"/>
    </source>
</evidence>
<dbReference type="Proteomes" id="UP000515860">
    <property type="component" value="Chromosome"/>
</dbReference>
<dbReference type="SUPFAM" id="SSF53822">
    <property type="entry name" value="Periplasmic binding protein-like I"/>
    <property type="match status" value="1"/>
</dbReference>
<keyword evidence="6" id="KW-1185">Reference proteome</keyword>
<evidence type="ECO:0000256" key="2">
    <source>
        <dbReference type="ARBA" id="ARBA00023125"/>
    </source>
</evidence>
<dbReference type="InterPro" id="IPR010982">
    <property type="entry name" value="Lambda_DNA-bd_dom_sf"/>
</dbReference>
<proteinExistence type="predicted"/>
<dbReference type="KEGG" id="whj:H9Q79_12150"/>
<keyword evidence="2 5" id="KW-0238">DNA-binding</keyword>
<dbReference type="EMBL" id="CP060635">
    <property type="protein sequence ID" value="QNM07667.1"/>
    <property type="molecule type" value="Genomic_DNA"/>
</dbReference>
<dbReference type="SMART" id="SM00354">
    <property type="entry name" value="HTH_LACI"/>
    <property type="match status" value="1"/>
</dbReference>
<dbReference type="GO" id="GO:0003700">
    <property type="term" value="F:DNA-binding transcription factor activity"/>
    <property type="evidence" value="ECO:0007669"/>
    <property type="project" value="TreeGrafter"/>
</dbReference>
<dbReference type="AlphaFoldDB" id="A0A7G9GA35"/>
<reference evidence="5 6" key="1">
    <citation type="submission" date="2020-08" db="EMBL/GenBank/DDBJ databases">
        <authorList>
            <person name="Liu C."/>
            <person name="Sun Q."/>
        </authorList>
    </citation>
    <scope>NUCLEOTIDE SEQUENCE [LARGE SCALE GENOMIC DNA]</scope>
    <source>
        <strain evidence="5 6">NSJ-29</strain>
    </source>
</reference>
<dbReference type="PRINTS" id="PR00036">
    <property type="entry name" value="HTHLACI"/>
</dbReference>
<dbReference type="PROSITE" id="PS50932">
    <property type="entry name" value="HTH_LACI_2"/>
    <property type="match status" value="1"/>
</dbReference>
<dbReference type="Pfam" id="PF13377">
    <property type="entry name" value="Peripla_BP_3"/>
    <property type="match status" value="1"/>
</dbReference>
<sequence>MATIKEVAELAHVSVATVSRVLNGSPSVSPKSTAKVINAIHKLNYAPNLTARNLRRNESRSILVFIPRLSNPYYYSILEGISGTARQLDYSAYICNLEHDPQQEEILLHTIQNRRADGIIFLFCNQDDIWLKKYIGTFPMIFCSEYVESLDAPYVGINNFQAAYDAVQHLIADGHQKIGMITNQNGFISTTQRYQGFCQALNDNNLLFRRDYIVYASTDYSFESGTEAAKKLLTLPDPPTAIFCISDRLALGALSAASELGISIPEQLSVWGFDDLEFVHMFHPHLSTVSQPCYEIGKTAMLHLHQSMTGNASFETHTILPHRLIERESSGVYGGK</sequence>